<sequence>MNFEEALEIRDRLWEEYLIAERERIARL</sequence>
<feature type="non-terminal residue" evidence="1">
    <location>
        <position position="28"/>
    </location>
</feature>
<comment type="caution">
    <text evidence="1">The sequence shown here is derived from an EMBL/GenBank/DDBJ whole genome shotgun (WGS) entry which is preliminary data.</text>
</comment>
<protein>
    <submittedName>
        <fullName evidence="1">Uncharacterized protein</fullName>
    </submittedName>
</protein>
<reference evidence="1" key="1">
    <citation type="journal article" date="2015" name="Nature">
        <title>Complex archaea that bridge the gap between prokaryotes and eukaryotes.</title>
        <authorList>
            <person name="Spang A."/>
            <person name="Saw J.H."/>
            <person name="Jorgensen S.L."/>
            <person name="Zaremba-Niedzwiedzka K."/>
            <person name="Martijn J."/>
            <person name="Lind A.E."/>
            <person name="van Eijk R."/>
            <person name="Schleper C."/>
            <person name="Guy L."/>
            <person name="Ettema T.J."/>
        </authorList>
    </citation>
    <scope>NUCLEOTIDE SEQUENCE</scope>
</reference>
<name>A0A0F9G6W1_9ZZZZ</name>
<gene>
    <name evidence="1" type="ORF">LCGC14_1864490</name>
</gene>
<dbReference type="AlphaFoldDB" id="A0A0F9G6W1"/>
<dbReference type="EMBL" id="LAZR01018918">
    <property type="protein sequence ID" value="KKL94463.1"/>
    <property type="molecule type" value="Genomic_DNA"/>
</dbReference>
<proteinExistence type="predicted"/>
<organism evidence="1">
    <name type="scientific">marine sediment metagenome</name>
    <dbReference type="NCBI Taxonomy" id="412755"/>
    <lineage>
        <taxon>unclassified sequences</taxon>
        <taxon>metagenomes</taxon>
        <taxon>ecological metagenomes</taxon>
    </lineage>
</organism>
<evidence type="ECO:0000313" key="1">
    <source>
        <dbReference type="EMBL" id="KKL94463.1"/>
    </source>
</evidence>
<accession>A0A0F9G6W1</accession>